<dbReference type="AlphaFoldDB" id="A0A820NWD3"/>
<dbReference type="Proteomes" id="UP000663851">
    <property type="component" value="Unassembled WGS sequence"/>
</dbReference>
<dbReference type="EMBL" id="CAJOBQ010002033">
    <property type="protein sequence ID" value="CAF4534417.1"/>
    <property type="molecule type" value="Genomic_DNA"/>
</dbReference>
<accession>A0A820NWD3</accession>
<organism evidence="2 5">
    <name type="scientific">Rotaria socialis</name>
    <dbReference type="NCBI Taxonomy" id="392032"/>
    <lineage>
        <taxon>Eukaryota</taxon>
        <taxon>Metazoa</taxon>
        <taxon>Spiralia</taxon>
        <taxon>Gnathifera</taxon>
        <taxon>Rotifera</taxon>
        <taxon>Eurotatoria</taxon>
        <taxon>Bdelloidea</taxon>
        <taxon>Philodinida</taxon>
        <taxon>Philodinidae</taxon>
        <taxon>Rotaria</taxon>
    </lineage>
</organism>
<comment type="caution">
    <text evidence="2">The sequence shown here is derived from an EMBL/GenBank/DDBJ whole genome shotgun (WGS) entry which is preliminary data.</text>
</comment>
<proteinExistence type="predicted"/>
<feature type="compositionally biased region" description="Polar residues" evidence="1">
    <location>
        <begin position="13"/>
        <end position="28"/>
    </location>
</feature>
<dbReference type="Proteomes" id="UP000663862">
    <property type="component" value="Unassembled WGS sequence"/>
</dbReference>
<evidence type="ECO:0000256" key="1">
    <source>
        <dbReference type="SAM" id="MobiDB-lite"/>
    </source>
</evidence>
<evidence type="ECO:0000313" key="5">
    <source>
        <dbReference type="Proteomes" id="UP000663851"/>
    </source>
</evidence>
<reference evidence="2" key="1">
    <citation type="submission" date="2021-02" db="EMBL/GenBank/DDBJ databases">
        <authorList>
            <person name="Nowell W R."/>
        </authorList>
    </citation>
    <scope>NUCLEOTIDE SEQUENCE</scope>
</reference>
<feature type="region of interest" description="Disordered" evidence="1">
    <location>
        <begin position="1"/>
        <end position="28"/>
    </location>
</feature>
<dbReference type="Proteomes" id="UP000663848">
    <property type="component" value="Unassembled WGS sequence"/>
</dbReference>
<evidence type="ECO:0000313" key="4">
    <source>
        <dbReference type="EMBL" id="CAF4558026.1"/>
    </source>
</evidence>
<sequence>MASGGKLPFPPTTRHNSNGHQVSAATPSMDNSTLFLMKISRRAPTNAPILNRNQNDPHISTIIFNTRHSPYIVEELPPPYDALGDIKKNPTNTSVNMNEQFPLTILPDTTLTNTNERTTTAAALILPTAPSPPPPSYSNFDESNK</sequence>
<evidence type="ECO:0000313" key="2">
    <source>
        <dbReference type="EMBL" id="CAF4394804.1"/>
    </source>
</evidence>
<gene>
    <name evidence="2" type="ORF">HFQ381_LOCUS19653</name>
    <name evidence="4" type="ORF">QYT958_LOCUS8790</name>
    <name evidence="3" type="ORF">TSG867_LOCUS23508</name>
</gene>
<dbReference type="EMBL" id="CAJOBR010000898">
    <property type="protein sequence ID" value="CAF4558026.1"/>
    <property type="molecule type" value="Genomic_DNA"/>
</dbReference>
<feature type="region of interest" description="Disordered" evidence="1">
    <location>
        <begin position="126"/>
        <end position="145"/>
    </location>
</feature>
<name>A0A820NWD3_9BILA</name>
<evidence type="ECO:0000313" key="3">
    <source>
        <dbReference type="EMBL" id="CAF4534417.1"/>
    </source>
</evidence>
<dbReference type="EMBL" id="CAJOBO010001613">
    <property type="protein sequence ID" value="CAF4394804.1"/>
    <property type="molecule type" value="Genomic_DNA"/>
</dbReference>
<protein>
    <submittedName>
        <fullName evidence="2">Uncharacterized protein</fullName>
    </submittedName>
</protein>